<sequence length="188" mass="20375">MAQQALADEARPTQAGAAQASAVRTDLVQTECGPIPDDVPWLTTDQQRHWRAVITGTARLTEALTRQLERDAGLSLSEYEILVRLSESPERTMRMSELAVAVVHSRSRLTHAVGRLENRGLVERRPCPDDRRGVNCAMTDAGYAALAAAAPGHVREVRAQLVDVLTDEEFAALGLAMDKIAPEAAPEA</sequence>
<dbReference type="Pfam" id="PF12802">
    <property type="entry name" value="MarR_2"/>
    <property type="match status" value="1"/>
</dbReference>
<name>A0A511Z0I7_9CELL</name>
<dbReference type="PROSITE" id="PS50995">
    <property type="entry name" value="HTH_MARR_2"/>
    <property type="match status" value="1"/>
</dbReference>
<dbReference type="PANTHER" id="PTHR33164">
    <property type="entry name" value="TRANSCRIPTIONAL REGULATOR, MARR FAMILY"/>
    <property type="match status" value="1"/>
</dbReference>
<dbReference type="RefSeq" id="WP_146819823.1">
    <property type="nucleotide sequence ID" value="NZ_BJYK01000009.1"/>
</dbReference>
<reference evidence="2 3" key="1">
    <citation type="submission" date="2019-07" db="EMBL/GenBank/DDBJ databases">
        <title>Whole genome shotgun sequence of Actinotalea fermentans NBRC 105374.</title>
        <authorList>
            <person name="Hosoyama A."/>
            <person name="Uohara A."/>
            <person name="Ohji S."/>
            <person name="Ichikawa N."/>
        </authorList>
    </citation>
    <scope>NUCLEOTIDE SEQUENCE [LARGE SCALE GENOMIC DNA]</scope>
    <source>
        <strain evidence="2 3">NBRC 105374</strain>
    </source>
</reference>
<dbReference type="PRINTS" id="PR00598">
    <property type="entry name" value="HTHMARR"/>
</dbReference>
<evidence type="ECO:0000259" key="1">
    <source>
        <dbReference type="PROSITE" id="PS50995"/>
    </source>
</evidence>
<dbReference type="EMBL" id="BJYK01000009">
    <property type="protein sequence ID" value="GEN80952.1"/>
    <property type="molecule type" value="Genomic_DNA"/>
</dbReference>
<dbReference type="Gene3D" id="1.10.10.10">
    <property type="entry name" value="Winged helix-like DNA-binding domain superfamily/Winged helix DNA-binding domain"/>
    <property type="match status" value="1"/>
</dbReference>
<dbReference type="Proteomes" id="UP000321484">
    <property type="component" value="Unassembled WGS sequence"/>
</dbReference>
<dbReference type="InterPro" id="IPR000835">
    <property type="entry name" value="HTH_MarR-typ"/>
</dbReference>
<dbReference type="OrthoDB" id="8635520at2"/>
<gene>
    <name evidence="2" type="ORF">AFE02nite_26860</name>
</gene>
<feature type="domain" description="HTH marR-type" evidence="1">
    <location>
        <begin position="46"/>
        <end position="182"/>
    </location>
</feature>
<keyword evidence="3" id="KW-1185">Reference proteome</keyword>
<evidence type="ECO:0000313" key="3">
    <source>
        <dbReference type="Proteomes" id="UP000321484"/>
    </source>
</evidence>
<dbReference type="SMART" id="SM00347">
    <property type="entry name" value="HTH_MARR"/>
    <property type="match status" value="1"/>
</dbReference>
<dbReference type="PANTHER" id="PTHR33164:SF99">
    <property type="entry name" value="MARR FAMILY REGULATORY PROTEIN"/>
    <property type="match status" value="1"/>
</dbReference>
<dbReference type="InterPro" id="IPR036390">
    <property type="entry name" value="WH_DNA-bd_sf"/>
</dbReference>
<dbReference type="InterPro" id="IPR036388">
    <property type="entry name" value="WH-like_DNA-bd_sf"/>
</dbReference>
<proteinExistence type="predicted"/>
<evidence type="ECO:0000313" key="2">
    <source>
        <dbReference type="EMBL" id="GEN80952.1"/>
    </source>
</evidence>
<dbReference type="GO" id="GO:0006950">
    <property type="term" value="P:response to stress"/>
    <property type="evidence" value="ECO:0007669"/>
    <property type="project" value="TreeGrafter"/>
</dbReference>
<accession>A0A511Z0I7</accession>
<dbReference type="AlphaFoldDB" id="A0A511Z0I7"/>
<dbReference type="InterPro" id="IPR039422">
    <property type="entry name" value="MarR/SlyA-like"/>
</dbReference>
<protein>
    <submittedName>
        <fullName evidence="2">MarR family transcriptional regulator</fullName>
    </submittedName>
</protein>
<organism evidence="2 3">
    <name type="scientific">Actinotalea fermentans</name>
    <dbReference type="NCBI Taxonomy" id="43671"/>
    <lineage>
        <taxon>Bacteria</taxon>
        <taxon>Bacillati</taxon>
        <taxon>Actinomycetota</taxon>
        <taxon>Actinomycetes</taxon>
        <taxon>Micrococcales</taxon>
        <taxon>Cellulomonadaceae</taxon>
        <taxon>Actinotalea</taxon>
    </lineage>
</organism>
<dbReference type="GO" id="GO:0003700">
    <property type="term" value="F:DNA-binding transcription factor activity"/>
    <property type="evidence" value="ECO:0007669"/>
    <property type="project" value="InterPro"/>
</dbReference>
<dbReference type="SUPFAM" id="SSF46785">
    <property type="entry name" value="Winged helix' DNA-binding domain"/>
    <property type="match status" value="1"/>
</dbReference>
<comment type="caution">
    <text evidence="2">The sequence shown here is derived from an EMBL/GenBank/DDBJ whole genome shotgun (WGS) entry which is preliminary data.</text>
</comment>